<dbReference type="AlphaFoldDB" id="A0A4Y8PYV1"/>
<evidence type="ECO:0000256" key="1">
    <source>
        <dbReference type="SAM" id="Phobius"/>
    </source>
</evidence>
<keyword evidence="1" id="KW-0472">Membrane</keyword>
<accession>A0A4Y8PYV1</accession>
<dbReference type="PANTHER" id="PTHR36832">
    <property type="entry name" value="SLR1174 PROTEIN-RELATED"/>
    <property type="match status" value="1"/>
</dbReference>
<keyword evidence="1" id="KW-1133">Transmembrane helix</keyword>
<proteinExistence type="predicted"/>
<feature type="transmembrane region" description="Helical" evidence="1">
    <location>
        <begin position="184"/>
        <end position="212"/>
    </location>
</feature>
<feature type="transmembrane region" description="Helical" evidence="1">
    <location>
        <begin position="147"/>
        <end position="172"/>
    </location>
</feature>
<dbReference type="OrthoDB" id="8582979at2"/>
<dbReference type="RefSeq" id="WP_134754539.1">
    <property type="nucleotide sequence ID" value="NZ_MYFO02000005.1"/>
</dbReference>
<dbReference type="InterPro" id="IPR010390">
    <property type="entry name" value="ABC-2_transporter-like"/>
</dbReference>
<dbReference type="Proteomes" id="UP000298246">
    <property type="component" value="Unassembled WGS sequence"/>
</dbReference>
<keyword evidence="3" id="KW-1185">Reference proteome</keyword>
<protein>
    <recommendedName>
        <fullName evidence="4">ABC transporter permease</fullName>
    </recommendedName>
</protein>
<feature type="transmembrane region" description="Helical" evidence="1">
    <location>
        <begin position="20"/>
        <end position="40"/>
    </location>
</feature>
<keyword evidence="1" id="KW-0812">Transmembrane</keyword>
<dbReference type="EMBL" id="MYFO01000021">
    <property type="protein sequence ID" value="TFE86089.1"/>
    <property type="molecule type" value="Genomic_DNA"/>
</dbReference>
<gene>
    <name evidence="2" type="ORF">B5M42_15860</name>
</gene>
<evidence type="ECO:0000313" key="2">
    <source>
        <dbReference type="EMBL" id="TFE86089.1"/>
    </source>
</evidence>
<organism evidence="2 3">
    <name type="scientific">Paenibacillus athensensis</name>
    <dbReference type="NCBI Taxonomy" id="1967502"/>
    <lineage>
        <taxon>Bacteria</taxon>
        <taxon>Bacillati</taxon>
        <taxon>Bacillota</taxon>
        <taxon>Bacilli</taxon>
        <taxon>Bacillales</taxon>
        <taxon>Paenibacillaceae</taxon>
        <taxon>Paenibacillus</taxon>
    </lineage>
</organism>
<dbReference type="PANTHER" id="PTHR36832:SF1">
    <property type="entry name" value="SLR1174 PROTEIN"/>
    <property type="match status" value="1"/>
</dbReference>
<feature type="transmembrane region" description="Helical" evidence="1">
    <location>
        <begin position="52"/>
        <end position="71"/>
    </location>
</feature>
<dbReference type="Pfam" id="PF06182">
    <property type="entry name" value="ABC2_membrane_6"/>
    <property type="match status" value="1"/>
</dbReference>
<feature type="transmembrane region" description="Helical" evidence="1">
    <location>
        <begin position="114"/>
        <end position="135"/>
    </location>
</feature>
<evidence type="ECO:0000313" key="3">
    <source>
        <dbReference type="Proteomes" id="UP000298246"/>
    </source>
</evidence>
<comment type="caution">
    <text evidence="2">The sequence shown here is derived from an EMBL/GenBank/DDBJ whole genome shotgun (WGS) entry which is preliminary data.</text>
</comment>
<sequence>MKKYLKSFQLGVLSSLEYRVNFLISMVSGIFPILIQYYMWTAIFNNNSGDTVYGYTYAQLISYTIMATLVAKLVRTGFEYDVAEDIKNGGINKFIVKPIHYFQFRLFSFLGQKIVYFTMTLLLIGVILFILNVYLDLHLAGRNMLLFIATLVLSVLLNFLIFYIISITAFWLGEVTALFEALRIFILVLSGGMFPLDIFGASAVKVLSALPFSYLIYFPVNVLNGKIPLEEIAYGIAVQAIWIIILTLSSSLIWRAGTKKYIAIGG</sequence>
<feature type="transmembrane region" description="Helical" evidence="1">
    <location>
        <begin position="232"/>
        <end position="254"/>
    </location>
</feature>
<name>A0A4Y8PYV1_9BACL</name>
<reference evidence="2 3" key="1">
    <citation type="submission" date="2017-03" db="EMBL/GenBank/DDBJ databases">
        <title>Isolation of Levoglucosan Utilizing Bacteria.</title>
        <authorList>
            <person name="Arya A.S."/>
        </authorList>
    </citation>
    <scope>NUCLEOTIDE SEQUENCE [LARGE SCALE GENOMIC DNA]</scope>
    <source>
        <strain evidence="2 3">MEC069</strain>
    </source>
</reference>
<evidence type="ECO:0008006" key="4">
    <source>
        <dbReference type="Google" id="ProtNLM"/>
    </source>
</evidence>